<dbReference type="EC" id="2.7.13.3" evidence="3"/>
<dbReference type="SUPFAM" id="SSF55874">
    <property type="entry name" value="ATPase domain of HSP90 chaperone/DNA topoisomerase II/histidine kinase"/>
    <property type="match status" value="1"/>
</dbReference>
<dbReference type="PROSITE" id="PS50109">
    <property type="entry name" value="HIS_KIN"/>
    <property type="match status" value="1"/>
</dbReference>
<dbReference type="GO" id="GO:0007234">
    <property type="term" value="P:osmosensory signaling via phosphorelay pathway"/>
    <property type="evidence" value="ECO:0007669"/>
    <property type="project" value="TreeGrafter"/>
</dbReference>
<dbReference type="CDD" id="cd00082">
    <property type="entry name" value="HisKA"/>
    <property type="match status" value="1"/>
</dbReference>
<evidence type="ECO:0000256" key="1">
    <source>
        <dbReference type="ARBA" id="ARBA00000085"/>
    </source>
</evidence>
<keyword evidence="5" id="KW-0808">Transferase</keyword>
<dbReference type="PRINTS" id="PR00344">
    <property type="entry name" value="BCTRLSENSOR"/>
</dbReference>
<dbReference type="SUPFAM" id="SSF55781">
    <property type="entry name" value="GAF domain-like"/>
    <property type="match status" value="1"/>
</dbReference>
<evidence type="ECO:0000313" key="10">
    <source>
        <dbReference type="EMBL" id="XBO45058.1"/>
    </source>
</evidence>
<dbReference type="GO" id="GO:0000156">
    <property type="term" value="F:phosphorelay response regulator activity"/>
    <property type="evidence" value="ECO:0007669"/>
    <property type="project" value="TreeGrafter"/>
</dbReference>
<dbReference type="InterPro" id="IPR004358">
    <property type="entry name" value="Sig_transdc_His_kin-like_C"/>
</dbReference>
<dbReference type="SMART" id="SM00065">
    <property type="entry name" value="GAF"/>
    <property type="match status" value="1"/>
</dbReference>
<dbReference type="InterPro" id="IPR036097">
    <property type="entry name" value="HisK_dim/P_sf"/>
</dbReference>
<dbReference type="InterPro" id="IPR003018">
    <property type="entry name" value="GAF"/>
</dbReference>
<comment type="subcellular location">
    <subcellularLocation>
        <location evidence="2">Cell membrane</location>
    </subcellularLocation>
</comment>
<evidence type="ECO:0000256" key="7">
    <source>
        <dbReference type="ARBA" id="ARBA00023012"/>
    </source>
</evidence>
<dbReference type="InterPro" id="IPR005467">
    <property type="entry name" value="His_kinase_dom"/>
</dbReference>
<name>A0AAU7JXA6_9MICO</name>
<dbReference type="GO" id="GO:0000155">
    <property type="term" value="F:phosphorelay sensor kinase activity"/>
    <property type="evidence" value="ECO:0007669"/>
    <property type="project" value="InterPro"/>
</dbReference>
<dbReference type="InterPro" id="IPR003661">
    <property type="entry name" value="HisK_dim/P_dom"/>
</dbReference>
<organism evidence="10">
    <name type="scientific">Pedococcus sp. KACC 23699</name>
    <dbReference type="NCBI Taxonomy" id="3149228"/>
    <lineage>
        <taxon>Bacteria</taxon>
        <taxon>Bacillati</taxon>
        <taxon>Actinomycetota</taxon>
        <taxon>Actinomycetes</taxon>
        <taxon>Micrococcales</taxon>
        <taxon>Intrasporangiaceae</taxon>
        <taxon>Pedococcus</taxon>
    </lineage>
</organism>
<evidence type="ECO:0000259" key="9">
    <source>
        <dbReference type="PROSITE" id="PS50109"/>
    </source>
</evidence>
<dbReference type="InterPro" id="IPR036890">
    <property type="entry name" value="HATPase_C_sf"/>
</dbReference>
<dbReference type="PANTHER" id="PTHR42878:SF15">
    <property type="entry name" value="BACTERIOPHYTOCHROME"/>
    <property type="match status" value="1"/>
</dbReference>
<dbReference type="EMBL" id="CP157483">
    <property type="protein sequence ID" value="XBO45058.1"/>
    <property type="molecule type" value="Genomic_DNA"/>
</dbReference>
<dbReference type="PANTHER" id="PTHR42878">
    <property type="entry name" value="TWO-COMPONENT HISTIDINE KINASE"/>
    <property type="match status" value="1"/>
</dbReference>
<evidence type="ECO:0000256" key="5">
    <source>
        <dbReference type="ARBA" id="ARBA00022679"/>
    </source>
</evidence>
<evidence type="ECO:0000256" key="3">
    <source>
        <dbReference type="ARBA" id="ARBA00012438"/>
    </source>
</evidence>
<keyword evidence="6 10" id="KW-0418">Kinase</keyword>
<dbReference type="InterPro" id="IPR050351">
    <property type="entry name" value="BphY/WalK/GraS-like"/>
</dbReference>
<feature type="domain" description="Histidine kinase" evidence="9">
    <location>
        <begin position="177"/>
        <end position="393"/>
    </location>
</feature>
<dbReference type="Pfam" id="PF00512">
    <property type="entry name" value="HisKA"/>
    <property type="match status" value="1"/>
</dbReference>
<evidence type="ECO:0000256" key="4">
    <source>
        <dbReference type="ARBA" id="ARBA00022553"/>
    </source>
</evidence>
<keyword evidence="4" id="KW-0597">Phosphoprotein</keyword>
<dbReference type="InterPro" id="IPR003594">
    <property type="entry name" value="HATPase_dom"/>
</dbReference>
<dbReference type="GO" id="GO:0030295">
    <property type="term" value="F:protein kinase activator activity"/>
    <property type="evidence" value="ECO:0007669"/>
    <property type="project" value="TreeGrafter"/>
</dbReference>
<dbReference type="Gene3D" id="3.30.565.10">
    <property type="entry name" value="Histidine kinase-like ATPase, C-terminal domain"/>
    <property type="match status" value="1"/>
</dbReference>
<dbReference type="RefSeq" id="WP_406832541.1">
    <property type="nucleotide sequence ID" value="NZ_CP157483.1"/>
</dbReference>
<proteinExistence type="predicted"/>
<dbReference type="Gene3D" id="3.30.450.40">
    <property type="match status" value="1"/>
</dbReference>
<dbReference type="InterPro" id="IPR029016">
    <property type="entry name" value="GAF-like_dom_sf"/>
</dbReference>
<evidence type="ECO:0000256" key="8">
    <source>
        <dbReference type="ARBA" id="ARBA00039401"/>
    </source>
</evidence>
<dbReference type="SMART" id="SM00387">
    <property type="entry name" value="HATPase_c"/>
    <property type="match status" value="1"/>
</dbReference>
<gene>
    <name evidence="10" type="ORF">ABEG17_06900</name>
</gene>
<accession>A0AAU7JXA6</accession>
<dbReference type="AlphaFoldDB" id="A0AAU7JXA6"/>
<comment type="catalytic activity">
    <reaction evidence="1">
        <text>ATP + protein L-histidine = ADP + protein N-phospho-L-histidine.</text>
        <dbReference type="EC" id="2.7.13.3"/>
    </reaction>
</comment>
<evidence type="ECO:0000256" key="6">
    <source>
        <dbReference type="ARBA" id="ARBA00022777"/>
    </source>
</evidence>
<dbReference type="GO" id="GO:0005886">
    <property type="term" value="C:plasma membrane"/>
    <property type="evidence" value="ECO:0007669"/>
    <property type="project" value="UniProtKB-SubCell"/>
</dbReference>
<reference evidence="10" key="1">
    <citation type="submission" date="2024-05" db="EMBL/GenBank/DDBJ databases">
        <authorList>
            <person name="Kim S."/>
            <person name="Heo J."/>
            <person name="Choi H."/>
            <person name="Choi Y."/>
            <person name="Kwon S.-W."/>
            <person name="Kim Y."/>
        </authorList>
    </citation>
    <scope>NUCLEOTIDE SEQUENCE</scope>
    <source>
        <strain evidence="10">KACC 23699</strain>
    </source>
</reference>
<evidence type="ECO:0000256" key="2">
    <source>
        <dbReference type="ARBA" id="ARBA00004236"/>
    </source>
</evidence>
<protein>
    <recommendedName>
        <fullName evidence="8">Sensor-like histidine kinase SenX3</fullName>
        <ecNumber evidence="3">2.7.13.3</ecNumber>
    </recommendedName>
</protein>
<sequence length="395" mass="41521">MSSGQDLARREAIEDYEVVGRPAEPDLQRLVELAAAVCDVPTAVINIIDDRQQHQIAAIGLSASVCSREDSMCARVLHDPQLVAVPDASLDERFAQNPFVTGLIANIRFYASSPLITPAGVPIGTLCVFDDVPRRLSAAAGRALGVLAEQVVDVLELRRLSRELARSNEQLTQFAGQVSHDLRNPLAALTGFLELAADSPELADAPDAAELLARAESSAARMTAMIGDLLDFARIGGGGRQGMVDLQGEADAVLEDLSAQIAGAAADVQVMGLPKVAGDATLLRALLQNLVANAVKFSAAVVGGGTPVVRVGAEHITGGWRVTVDDNGPGVPKEDRDRVFELLARGDDKQDVEGLGIGLSTCRRIVQSHGGRIGIADSELGGASVWVSFPDGLHR</sequence>
<dbReference type="Gene3D" id="1.10.287.130">
    <property type="match status" value="1"/>
</dbReference>
<dbReference type="SMART" id="SM00388">
    <property type="entry name" value="HisKA"/>
    <property type="match status" value="1"/>
</dbReference>
<keyword evidence="7" id="KW-0902">Two-component regulatory system</keyword>
<dbReference type="SUPFAM" id="SSF47384">
    <property type="entry name" value="Homodimeric domain of signal transducing histidine kinase"/>
    <property type="match status" value="1"/>
</dbReference>
<dbReference type="Pfam" id="PF02518">
    <property type="entry name" value="HATPase_c"/>
    <property type="match status" value="1"/>
</dbReference>